<dbReference type="SUPFAM" id="SSF57997">
    <property type="entry name" value="Tropomyosin"/>
    <property type="match status" value="1"/>
</dbReference>
<dbReference type="AlphaFoldDB" id="A0A1Y1YPT2"/>
<comment type="caution">
    <text evidence="3">The sequence shown here is derived from an EMBL/GenBank/DDBJ whole genome shotgun (WGS) entry which is preliminary data.</text>
</comment>
<evidence type="ECO:0000313" key="4">
    <source>
        <dbReference type="Proteomes" id="UP000193144"/>
    </source>
</evidence>
<dbReference type="Proteomes" id="UP000193144">
    <property type="component" value="Unassembled WGS sequence"/>
</dbReference>
<keyword evidence="1" id="KW-0175">Coiled coil</keyword>
<dbReference type="STRING" id="1231657.A0A1Y1YPT2"/>
<dbReference type="Gene3D" id="1.20.5.170">
    <property type="match status" value="1"/>
</dbReference>
<dbReference type="InterPro" id="IPR000533">
    <property type="entry name" value="Tropomyosin"/>
</dbReference>
<dbReference type="Gene3D" id="1.20.5.340">
    <property type="match status" value="1"/>
</dbReference>
<feature type="region of interest" description="Disordered" evidence="2">
    <location>
        <begin position="69"/>
        <end position="88"/>
    </location>
</feature>
<organism evidence="3 4">
    <name type="scientific">Clohesyomyces aquaticus</name>
    <dbReference type="NCBI Taxonomy" id="1231657"/>
    <lineage>
        <taxon>Eukaryota</taxon>
        <taxon>Fungi</taxon>
        <taxon>Dikarya</taxon>
        <taxon>Ascomycota</taxon>
        <taxon>Pezizomycotina</taxon>
        <taxon>Dothideomycetes</taxon>
        <taxon>Pleosporomycetidae</taxon>
        <taxon>Pleosporales</taxon>
        <taxon>Lindgomycetaceae</taxon>
        <taxon>Clohesyomyces</taxon>
    </lineage>
</organism>
<proteinExistence type="predicted"/>
<dbReference type="FunFam" id="1.20.5.170:FF:000114">
    <property type="entry name" value="Tropomyosin"/>
    <property type="match status" value="1"/>
</dbReference>
<dbReference type="FunFam" id="1.20.5.340:FF:000001">
    <property type="entry name" value="Tropomyosin alpha-1 chain isoform 2"/>
    <property type="match status" value="1"/>
</dbReference>
<evidence type="ECO:0000256" key="1">
    <source>
        <dbReference type="ARBA" id="ARBA00023054"/>
    </source>
</evidence>
<evidence type="ECO:0000313" key="3">
    <source>
        <dbReference type="EMBL" id="ORY00022.1"/>
    </source>
</evidence>
<dbReference type="Pfam" id="PF00261">
    <property type="entry name" value="Tropomyosin"/>
    <property type="match status" value="1"/>
</dbReference>
<dbReference type="EMBL" id="MCFA01000189">
    <property type="protein sequence ID" value="ORY00022.1"/>
    <property type="molecule type" value="Genomic_DNA"/>
</dbReference>
<protein>
    <submittedName>
        <fullName evidence="3">Tropomyosin</fullName>
    </submittedName>
</protein>
<accession>A0A1Y1YPT2</accession>
<reference evidence="3 4" key="1">
    <citation type="submission" date="2016-07" db="EMBL/GenBank/DDBJ databases">
        <title>Pervasive Adenine N6-methylation of Active Genes in Fungi.</title>
        <authorList>
            <consortium name="DOE Joint Genome Institute"/>
            <person name="Mondo S.J."/>
            <person name="Dannebaum R.O."/>
            <person name="Kuo R.C."/>
            <person name="Labutti K."/>
            <person name="Haridas S."/>
            <person name="Kuo A."/>
            <person name="Salamov A."/>
            <person name="Ahrendt S.R."/>
            <person name="Lipzen A."/>
            <person name="Sullivan W."/>
            <person name="Andreopoulos W.B."/>
            <person name="Clum A."/>
            <person name="Lindquist E."/>
            <person name="Daum C."/>
            <person name="Ramamoorthy G.K."/>
            <person name="Gryganskyi A."/>
            <person name="Culley D."/>
            <person name="Magnuson J.K."/>
            <person name="James T.Y."/>
            <person name="O'Malley M.A."/>
            <person name="Stajich J.E."/>
            <person name="Spatafora J.W."/>
            <person name="Visel A."/>
            <person name="Grigoriev I.V."/>
        </authorList>
    </citation>
    <scope>NUCLEOTIDE SEQUENCE [LARGE SCALE GENOMIC DNA]</scope>
    <source>
        <strain evidence="3 4">CBS 115471</strain>
    </source>
</reference>
<gene>
    <name evidence="3" type="ORF">BCR34DRAFT_576149</name>
</gene>
<keyword evidence="4" id="KW-1185">Reference proteome</keyword>
<sequence length="161" mass="18576">MDLIKQRMAALRLEADDSASKAEEYKAKLKTLETENLQKEQEITSLSHKNQVLESEVEKLEESVKKFKGEAESGAHAGGQADSLQRKIQLLEEEAEESDRTIRELNEKLRQTDVKSGHYERKVQALEQSRDQWETKYEEMAKKYADAKKELEEFVKDMGAL</sequence>
<evidence type="ECO:0000256" key="2">
    <source>
        <dbReference type="SAM" id="MobiDB-lite"/>
    </source>
</evidence>
<name>A0A1Y1YPT2_9PLEO</name>
<dbReference type="PANTHER" id="PTHR19269">
    <property type="entry name" value="TROPOMYOSIN"/>
    <property type="match status" value="1"/>
</dbReference>
<dbReference type="OrthoDB" id="128924at2759"/>